<feature type="compositionally biased region" description="Acidic residues" evidence="11">
    <location>
        <begin position="1286"/>
        <end position="1297"/>
    </location>
</feature>
<feature type="region of interest" description="Disordered" evidence="11">
    <location>
        <begin position="510"/>
        <end position="615"/>
    </location>
</feature>
<keyword evidence="4" id="KW-0964">Secreted</keyword>
<evidence type="ECO:0000256" key="7">
    <source>
        <dbReference type="ARBA" id="ARBA00022729"/>
    </source>
</evidence>
<dbReference type="Pfam" id="PF01390">
    <property type="entry name" value="SEA"/>
    <property type="match status" value="2"/>
</dbReference>
<dbReference type="InterPro" id="IPR036364">
    <property type="entry name" value="SEA_dom_sf"/>
</dbReference>
<dbReference type="EMBL" id="JBHFQA010000014">
    <property type="protein sequence ID" value="KAL2087536.1"/>
    <property type="molecule type" value="Genomic_DNA"/>
</dbReference>
<organism evidence="14 15">
    <name type="scientific">Coilia grayii</name>
    <name type="common">Gray's grenadier anchovy</name>
    <dbReference type="NCBI Taxonomy" id="363190"/>
    <lineage>
        <taxon>Eukaryota</taxon>
        <taxon>Metazoa</taxon>
        <taxon>Chordata</taxon>
        <taxon>Craniata</taxon>
        <taxon>Vertebrata</taxon>
        <taxon>Euteleostomi</taxon>
        <taxon>Actinopterygii</taxon>
        <taxon>Neopterygii</taxon>
        <taxon>Teleostei</taxon>
        <taxon>Clupei</taxon>
        <taxon>Clupeiformes</taxon>
        <taxon>Clupeoidei</taxon>
        <taxon>Engraulidae</taxon>
        <taxon>Coilinae</taxon>
        <taxon>Coilia</taxon>
    </lineage>
</organism>
<evidence type="ECO:0000256" key="9">
    <source>
        <dbReference type="ARBA" id="ARBA00023180"/>
    </source>
</evidence>
<dbReference type="Proteomes" id="UP001591681">
    <property type="component" value="Unassembled WGS sequence"/>
</dbReference>
<feature type="region of interest" description="Disordered" evidence="11">
    <location>
        <begin position="1256"/>
        <end position="1301"/>
    </location>
</feature>
<keyword evidence="6" id="KW-0358">Heparin-binding</keyword>
<evidence type="ECO:0000256" key="12">
    <source>
        <dbReference type="SAM" id="Phobius"/>
    </source>
</evidence>
<comment type="subcellular location">
    <subcellularLocation>
        <location evidence="2">Cell projection</location>
        <location evidence="2">Cilium</location>
        <location evidence="2">Photoreceptor outer segment</location>
    </subcellularLocation>
    <subcellularLocation>
        <location evidence="1">Photoreceptor inner segment</location>
    </subcellularLocation>
    <subcellularLocation>
        <location evidence="3">Secreted</location>
        <location evidence="3">Extracellular space</location>
        <location evidence="3">Extracellular matrix</location>
        <location evidence="3">Interphotoreceptor matrix</location>
    </subcellularLocation>
</comment>
<keyword evidence="12" id="KW-0812">Transmembrane</keyword>
<evidence type="ECO:0000313" key="14">
    <source>
        <dbReference type="EMBL" id="KAL2087536.1"/>
    </source>
</evidence>
<dbReference type="PROSITE" id="PS50024">
    <property type="entry name" value="SEA"/>
    <property type="match status" value="2"/>
</dbReference>
<protein>
    <recommendedName>
        <fullName evidence="13">SEA domain-containing protein</fullName>
    </recommendedName>
</protein>
<evidence type="ECO:0000256" key="4">
    <source>
        <dbReference type="ARBA" id="ARBA00022525"/>
    </source>
</evidence>
<dbReference type="InterPro" id="IPR000082">
    <property type="entry name" value="SEA_dom"/>
</dbReference>
<feature type="compositionally biased region" description="Low complexity" evidence="11">
    <location>
        <begin position="653"/>
        <end position="665"/>
    </location>
</feature>
<feature type="region of interest" description="Disordered" evidence="11">
    <location>
        <begin position="643"/>
        <end position="668"/>
    </location>
</feature>
<dbReference type="GO" id="GO:0001750">
    <property type="term" value="C:photoreceptor outer segment"/>
    <property type="evidence" value="ECO:0007669"/>
    <property type="project" value="UniProtKB-SubCell"/>
</dbReference>
<feature type="compositionally biased region" description="Acidic residues" evidence="11">
    <location>
        <begin position="368"/>
        <end position="379"/>
    </location>
</feature>
<feature type="region of interest" description="Disordered" evidence="11">
    <location>
        <begin position="427"/>
        <end position="447"/>
    </location>
</feature>
<feature type="compositionally biased region" description="Acidic residues" evidence="11">
    <location>
        <begin position="308"/>
        <end position="342"/>
    </location>
</feature>
<keyword evidence="9" id="KW-0325">Glycoprotein</keyword>
<comment type="caution">
    <text evidence="14">The sequence shown here is derived from an EMBL/GenBank/DDBJ whole genome shotgun (WGS) entry which is preliminary data.</text>
</comment>
<reference evidence="14 15" key="1">
    <citation type="submission" date="2024-09" db="EMBL/GenBank/DDBJ databases">
        <title>A chromosome-level genome assembly of Gray's grenadier anchovy, Coilia grayii.</title>
        <authorList>
            <person name="Fu Z."/>
        </authorList>
    </citation>
    <scope>NUCLEOTIDE SEQUENCE [LARGE SCALE GENOMIC DNA]</scope>
    <source>
        <strain evidence="14">G4</strain>
        <tissue evidence="14">Muscle</tissue>
    </source>
</reference>
<dbReference type="PANTHER" id="PTHR12199">
    <property type="entry name" value="INTERPHOTORECEPTOR MATRIX PROTEOGLYCAN"/>
    <property type="match status" value="1"/>
</dbReference>
<evidence type="ECO:0000259" key="13">
    <source>
        <dbReference type="PROSITE" id="PS50024"/>
    </source>
</evidence>
<feature type="transmembrane region" description="Helical" evidence="12">
    <location>
        <begin position="1686"/>
        <end position="1710"/>
    </location>
</feature>
<name>A0ABD1JK55_9TELE</name>
<dbReference type="InterPro" id="IPR039861">
    <property type="entry name" value="IMPG"/>
</dbReference>
<accession>A0ABD1JK55</accession>
<gene>
    <name evidence="14" type="ORF">ACEWY4_016364</name>
</gene>
<keyword evidence="5" id="KW-0272">Extracellular matrix</keyword>
<dbReference type="SMART" id="SM00200">
    <property type="entry name" value="SEA"/>
    <property type="match status" value="2"/>
</dbReference>
<keyword evidence="8" id="KW-0677">Repeat</keyword>
<evidence type="ECO:0000256" key="8">
    <source>
        <dbReference type="ARBA" id="ARBA00022737"/>
    </source>
</evidence>
<dbReference type="Gene3D" id="3.30.70.960">
    <property type="entry name" value="SEA domain"/>
    <property type="match status" value="1"/>
</dbReference>
<feature type="compositionally biased region" description="Low complexity" evidence="11">
    <location>
        <begin position="596"/>
        <end position="612"/>
    </location>
</feature>
<evidence type="ECO:0000256" key="10">
    <source>
        <dbReference type="ARBA" id="ARBA00023273"/>
    </source>
</evidence>
<dbReference type="SUPFAM" id="SSF82671">
    <property type="entry name" value="SEA domain"/>
    <property type="match status" value="2"/>
</dbReference>
<feature type="compositionally biased region" description="Acidic residues" evidence="11">
    <location>
        <begin position="541"/>
        <end position="560"/>
    </location>
</feature>
<keyword evidence="10" id="KW-0966">Cell projection</keyword>
<keyword evidence="12" id="KW-0472">Membrane</keyword>
<evidence type="ECO:0000256" key="3">
    <source>
        <dbReference type="ARBA" id="ARBA00004593"/>
    </source>
</evidence>
<feature type="region of interest" description="Disordered" evidence="11">
    <location>
        <begin position="1093"/>
        <end position="1117"/>
    </location>
</feature>
<feature type="region of interest" description="Disordered" evidence="11">
    <location>
        <begin position="286"/>
        <end position="382"/>
    </location>
</feature>
<evidence type="ECO:0000256" key="2">
    <source>
        <dbReference type="ARBA" id="ARBA00004504"/>
    </source>
</evidence>
<evidence type="ECO:0000313" key="15">
    <source>
        <dbReference type="Proteomes" id="UP001591681"/>
    </source>
</evidence>
<feature type="domain" description="SEA" evidence="13">
    <location>
        <begin position="808"/>
        <end position="928"/>
    </location>
</feature>
<proteinExistence type="predicted"/>
<dbReference type="GO" id="GO:0033165">
    <property type="term" value="C:interphotoreceptor matrix"/>
    <property type="evidence" value="ECO:0007669"/>
    <property type="project" value="UniProtKB-SubCell"/>
</dbReference>
<feature type="region of interest" description="Disordered" evidence="11">
    <location>
        <begin position="228"/>
        <end position="263"/>
    </location>
</feature>
<dbReference type="GO" id="GO:0008201">
    <property type="term" value="F:heparin binding"/>
    <property type="evidence" value="ECO:0007669"/>
    <property type="project" value="UniProtKB-KW"/>
</dbReference>
<feature type="domain" description="SEA" evidence="13">
    <location>
        <begin position="1483"/>
        <end position="1596"/>
    </location>
</feature>
<evidence type="ECO:0000256" key="11">
    <source>
        <dbReference type="SAM" id="MobiDB-lite"/>
    </source>
</evidence>
<keyword evidence="12" id="KW-1133">Transmembrane helix</keyword>
<dbReference type="GO" id="GO:0001917">
    <property type="term" value="C:photoreceptor inner segment"/>
    <property type="evidence" value="ECO:0007669"/>
    <property type="project" value="UniProtKB-SubCell"/>
</dbReference>
<evidence type="ECO:0000256" key="1">
    <source>
        <dbReference type="ARBA" id="ARBA00004437"/>
    </source>
</evidence>
<feature type="compositionally biased region" description="Basic and acidic residues" evidence="11">
    <location>
        <begin position="520"/>
        <end position="533"/>
    </location>
</feature>
<dbReference type="PANTHER" id="PTHR12199:SF4">
    <property type="entry name" value="INTERPHOTORECEPTOR MATRIX PROTEOGLYCAN 2"/>
    <property type="match status" value="1"/>
</dbReference>
<feature type="compositionally biased region" description="Basic and acidic residues" evidence="11">
    <location>
        <begin position="1259"/>
        <end position="1269"/>
    </location>
</feature>
<evidence type="ECO:0000256" key="6">
    <source>
        <dbReference type="ARBA" id="ARBA00022674"/>
    </source>
</evidence>
<keyword evidence="7" id="KW-0732">Signal</keyword>
<evidence type="ECO:0000256" key="5">
    <source>
        <dbReference type="ARBA" id="ARBA00022530"/>
    </source>
</evidence>
<sequence>MPGSVWRCASWILMVVVWTGALYIVTGRFSRQILTCCIKSNLVQLLTLSFLISVASDRTHMDNLLRKNNQGHSSGTTRALLTQSISKDLANRSHHERGALSRRKRDLLFSNGVKLCSQETIQQAIDNHLNYFHLRVCQETVWEAFKIFWDRLPERDEYQFWMEKCQDGTVNVLDIGRSFSQSQEHIALVQNVKVQTVLAGRDGHTALDLPAQTEPVQVTNDERVTAQPAAGVDPHGAPEDTDTISPETTEEAIEQPAVEGISPADISEEAVDAAEDVSADVTAEAPHGEITEGTLQEARAPGVAVPEEASEGGSDEDGGESESETASEGTEDSQEVSEVDEVMEVRVEEETPVPADVTPEEDKPVVDSPEEDVVIEESPDVGLYEEQPIEEELPSEETIEEILIESELPDQVVTEEEILGEVVTVEKVPEEPVSEEVVPRESEPEELPVAVVPEDASPNKVVATGEDLHEVVVEELPTEALSVTDNQTPAAAAIEEPLESDIFVEQLQVEETSEDGTPGIHEEEILEAVDKDSPTPVATEDATDVLEEEGTPEATAEEFAPDAAAVETSEEGLETPIDATPAIHEEDLSESVDVDAPSPATTGETTGAPAEENASEATGLGVVLDAVVEETLEEVLAEVEGVAVESEDGASHTPAAEPAEGPATEDAGETAVEEVIIDTAAKDSSEAATVEAAGEVDDAFEIVVTPETVMEEVGSDTVVELVPEVLETPNPEVTVEEDIEVRIEEEPPQTAESVEEIAVASVGQSTAAPTEEHTTTTKVPVEEVMPEEGNTITNEVDDIMARPIRPMGEHIVELSIKLKGEFYDDALRDPSSYHYQSLAEQFTQKIEDAFDRLPGFKSVFVLEFSGLGVVVHYVITLEADGGGLSNETMDYITLQSKKVGSSYHEPDELPTVVYTITDFRNYITEALHKENFIGNTTLDVDPDSLQLENVETLLPVNPTDRDIDSNDLDDILAAEMPPDIPGQDLMGNDFFLKKDFLFDPTHLYDPWMEPPSQMASENDVFSHEDPVTIGEDLFTFTPMSTKEDTVDDSMDFASGSGFSGDEQGFSVWPWASEKPLLDGDDSVLTATAEMLEKPETPHGADGETPTEGAANPEPGPEEGLVVGDTFLDHALVTQDIRSNPQYTTTDQAPVFFTMETLTVELSMQTAEASGMYDDYDPREATIMYPPVTDVLLPEEPPISSEVPLVEQEMAVTKLSHHEEAQKVTPQDGVVIVSEGQEATEEGADTDTELPAVVSVEDVAVERPDPETVKESNTGDLTVDDKSDSKEGEDDRDVEVLEETGKDIELTTTETSPGEIASEDLVEDEVISVSATTVGPARATTAIMTITAQSTPLSPEKESPFTRISNFPIEQQLSVLHQSTTEFPHTSEEATEETDLFNTDIESYFYFDEFDEPYGSAEYDDEESSTVSMVPASAVILNTTHDASDYSFFDDSDDSPTVRIPSPDVHIMEMTERAGIAMPASPGRALMVFFSLRVTNMRFSDDLFNKSSAEYKSLEQSFLELLVPYLQSNLSNFENLEILNFRNGSVVVNSRMKFGKPVQNEVTTVVYLILEDFCNTAYQTMNLAIDKYSLDVESGEKADPCKFQACNEYSRCAVNRWSGEAECVCDPGYFSVDGLPCQSICDLQEDFCQNDGKCDVVPGKGAICRCRVGENWWYRGERCEEYVSEPLVVAVAVASVAGILLVVSAVVVFLARTLRDGYEKDDSEDPLRRYESEPCLERATKYNPMFESEVTVGYHQYYRRYPDGPEYTQVSTEASSEMSSEDIRQIYDDSLLTKEAIEDRIRILELYATDQQFANFMRQHQV</sequence>
<feature type="transmembrane region" description="Helical" evidence="12">
    <location>
        <begin position="6"/>
        <end position="26"/>
    </location>
</feature>
<keyword evidence="15" id="KW-1185">Reference proteome</keyword>